<dbReference type="GO" id="GO:0016837">
    <property type="term" value="F:carbon-oxygen lyase activity, acting on polysaccharides"/>
    <property type="evidence" value="ECO:0007669"/>
    <property type="project" value="UniProtKB-ARBA"/>
</dbReference>
<evidence type="ECO:0000256" key="4">
    <source>
        <dbReference type="ARBA" id="ARBA00022729"/>
    </source>
</evidence>
<dbReference type="InterPro" id="IPR014718">
    <property type="entry name" value="GH-type_carb-bd"/>
</dbReference>
<feature type="domain" description="Polysaccharide lyase 8 N-terminal alpha-helical" evidence="11">
    <location>
        <begin position="56"/>
        <end position="309"/>
    </location>
</feature>
<dbReference type="PANTHER" id="PTHR38481">
    <property type="entry name" value="HYALURONATE LYASE"/>
    <property type="match status" value="1"/>
</dbReference>
<keyword evidence="13" id="KW-1185">Reference proteome</keyword>
<evidence type="ECO:0000256" key="5">
    <source>
        <dbReference type="ARBA" id="ARBA00022837"/>
    </source>
</evidence>
<protein>
    <submittedName>
        <fullName evidence="12">Chondroitinase</fullName>
    </submittedName>
</protein>
<dbReference type="SUPFAM" id="SSF49863">
    <property type="entry name" value="Hyaluronate lyase-like, C-terminal domain"/>
    <property type="match status" value="1"/>
</dbReference>
<dbReference type="Pfam" id="PF02278">
    <property type="entry name" value="Lyase_8"/>
    <property type="match status" value="1"/>
</dbReference>
<organism evidence="12 13">
    <name type="scientific">Niabella soli DSM 19437</name>
    <dbReference type="NCBI Taxonomy" id="929713"/>
    <lineage>
        <taxon>Bacteria</taxon>
        <taxon>Pseudomonadati</taxon>
        <taxon>Bacteroidota</taxon>
        <taxon>Chitinophagia</taxon>
        <taxon>Chitinophagales</taxon>
        <taxon>Chitinophagaceae</taxon>
        <taxon>Niabella</taxon>
    </lineage>
</organism>
<dbReference type="Gene3D" id="2.60.220.10">
    <property type="entry name" value="Polysaccharide lyase family 8-like, C-terminal"/>
    <property type="match status" value="1"/>
</dbReference>
<dbReference type="GO" id="GO:0030246">
    <property type="term" value="F:carbohydrate binding"/>
    <property type="evidence" value="ECO:0007669"/>
    <property type="project" value="InterPro"/>
</dbReference>
<evidence type="ECO:0000256" key="8">
    <source>
        <dbReference type="SAM" id="SignalP"/>
    </source>
</evidence>
<gene>
    <name evidence="12" type="ORF">NIASO_08255</name>
</gene>
<evidence type="ECO:0000259" key="10">
    <source>
        <dbReference type="Pfam" id="PF02884"/>
    </source>
</evidence>
<evidence type="ECO:0000256" key="2">
    <source>
        <dbReference type="ARBA" id="ARBA00006699"/>
    </source>
</evidence>
<accession>W0F003</accession>
<evidence type="ECO:0000259" key="11">
    <source>
        <dbReference type="Pfam" id="PF08124"/>
    </source>
</evidence>
<dbReference type="OrthoDB" id="6394136at2"/>
<comment type="similarity">
    <text evidence="2">Belongs to the polysaccharide lyase 8 family.</text>
</comment>
<evidence type="ECO:0000259" key="9">
    <source>
        <dbReference type="Pfam" id="PF02278"/>
    </source>
</evidence>
<dbReference type="GO" id="GO:0005975">
    <property type="term" value="P:carbohydrate metabolic process"/>
    <property type="evidence" value="ECO:0007669"/>
    <property type="project" value="InterPro"/>
</dbReference>
<proteinExistence type="inferred from homology"/>
<dbReference type="HOGENOM" id="CLU_004172_2_1_10"/>
<dbReference type="EMBL" id="CP007035">
    <property type="protein sequence ID" value="AHF15153.1"/>
    <property type="molecule type" value="Genomic_DNA"/>
</dbReference>
<keyword evidence="5" id="KW-0106">Calcium</keyword>
<feature type="chain" id="PRO_5004789032" evidence="8">
    <location>
        <begin position="27"/>
        <end position="700"/>
    </location>
</feature>
<dbReference type="Gene3D" id="2.70.98.10">
    <property type="match status" value="1"/>
</dbReference>
<dbReference type="InterPro" id="IPR003159">
    <property type="entry name" value="Lyase_8_central_dom"/>
</dbReference>
<comment type="subunit">
    <text evidence="3">Monomer.</text>
</comment>
<comment type="cofactor">
    <cofactor evidence="1">
        <name>Ca(2+)</name>
        <dbReference type="ChEBI" id="CHEBI:29108"/>
    </cofactor>
</comment>
<dbReference type="InterPro" id="IPR008929">
    <property type="entry name" value="Chondroitin_lyas"/>
</dbReference>
<feature type="domain" description="Polysaccharide lyase family 8 C-terminal" evidence="10">
    <location>
        <begin position="589"/>
        <end position="655"/>
    </location>
</feature>
<feature type="active site" evidence="7">
    <location>
        <position position="232"/>
    </location>
</feature>
<dbReference type="Pfam" id="PF02884">
    <property type="entry name" value="Lyase_8_C"/>
    <property type="match status" value="1"/>
</dbReference>
<dbReference type="Pfam" id="PF08124">
    <property type="entry name" value="Lyase_8_N"/>
    <property type="match status" value="1"/>
</dbReference>
<dbReference type="InterPro" id="IPR004103">
    <property type="entry name" value="Lyase_8_C"/>
</dbReference>
<evidence type="ECO:0000313" key="12">
    <source>
        <dbReference type="EMBL" id="AHF15153.1"/>
    </source>
</evidence>
<feature type="signal peptide" evidence="8">
    <location>
        <begin position="1"/>
        <end position="26"/>
    </location>
</feature>
<dbReference type="Proteomes" id="UP000003586">
    <property type="component" value="Chromosome"/>
</dbReference>
<dbReference type="eggNOG" id="COG5492">
    <property type="taxonomic scope" value="Bacteria"/>
</dbReference>
<dbReference type="InterPro" id="IPR038970">
    <property type="entry name" value="Lyase_8"/>
</dbReference>
<dbReference type="CDD" id="cd01083">
    <property type="entry name" value="GAG_Lyase"/>
    <property type="match status" value="1"/>
</dbReference>
<dbReference type="GO" id="GO:0005576">
    <property type="term" value="C:extracellular region"/>
    <property type="evidence" value="ECO:0007669"/>
    <property type="project" value="InterPro"/>
</dbReference>
<dbReference type="SUPFAM" id="SSF74650">
    <property type="entry name" value="Galactose mutarotase-like"/>
    <property type="match status" value="1"/>
</dbReference>
<feature type="active site" evidence="7">
    <location>
        <position position="223"/>
    </location>
</feature>
<dbReference type="SUPFAM" id="SSF48230">
    <property type="entry name" value="Chondroitin AC/alginate lyase"/>
    <property type="match status" value="1"/>
</dbReference>
<name>W0F003_9BACT</name>
<evidence type="ECO:0000256" key="6">
    <source>
        <dbReference type="ARBA" id="ARBA00023239"/>
    </source>
</evidence>
<evidence type="ECO:0000313" key="13">
    <source>
        <dbReference type="Proteomes" id="UP000003586"/>
    </source>
</evidence>
<dbReference type="KEGG" id="nso:NIASO_08255"/>
<feature type="domain" description="Polysaccharide lyase family 8 central" evidence="9">
    <location>
        <begin position="328"/>
        <end position="575"/>
    </location>
</feature>
<dbReference type="Gene3D" id="1.50.10.100">
    <property type="entry name" value="Chondroitin AC/alginate lyase"/>
    <property type="match status" value="1"/>
</dbReference>
<sequence>MRKKIGFIITVLLLPFCLLAGFTASARTGTDSLRVLKKHVLQNILSGKPDAATALSFASDQQKDGSWADIDYSSKIRGGWPVTDHLGRLLNMAMIYVANPGLKERTALKAGLSKGLDFWLDHDFICPNWWYPQIGVPRLLGQLMLLLEPELTKTQKEKGVRILDRAKIGMTGQNKVWLSGNVIYKSLLTGDIAPIRTAVSAIESEIVVSENEGVQPDYSFHQHGPQQQFGNYGLSFANDMEMWAGIFQGTPFKMDDKKIAILRNYLLKGMRWVLWKGSMDISACGRQITENAPVRKATMVKGILDRMPEIDPAYKEEYLAAMNDFNGNKHFWKSDMTIHHRKDFYVSVKMCSARVGGGESCNEENVLGYHLGDGATYFYQSGKEYTNIFPLWDWKLIPGTTTYHDEAPLPVLPCSGYTIKSNFVGGVDDNTNGVATMDYIRDGVFAQKSWFFLNNTIVCLGAGIHASAERTVTTAVNQSLLNGKVMVREGDKISEAGKGKQNLQHVSWVVHDNWGYYFPDQNNVMLSAQTQTGDWNRLMRSQRSKEVKKDVFTLWIDHGKNPQDATYAYYVFPAADPQHIDSRARVIKIQNNQNIQVAEDVEHLISGFVFVKEGAVTSETFGKLSVDIPAVLLLSKKGSQIDLSIADPTHQQKTARVILPGNRKSNTQKGVFDPNKNETSFLIALPEGLDAGKGVRLVVE</sequence>
<dbReference type="InterPro" id="IPR011013">
    <property type="entry name" value="Gal_mutarotase_sf_dom"/>
</dbReference>
<dbReference type="InterPro" id="IPR012970">
    <property type="entry name" value="Lyase_8_alpha_N"/>
</dbReference>
<keyword evidence="4 8" id="KW-0732">Signal</keyword>
<evidence type="ECO:0000256" key="7">
    <source>
        <dbReference type="PIRSR" id="PIRSR638970-1"/>
    </source>
</evidence>
<dbReference type="STRING" id="929713.NIASO_08255"/>
<keyword evidence="6" id="KW-0456">Lyase</keyword>
<dbReference type="InterPro" id="IPR011071">
    <property type="entry name" value="Lyase_8-like_C"/>
</dbReference>
<evidence type="ECO:0000256" key="1">
    <source>
        <dbReference type="ARBA" id="ARBA00001913"/>
    </source>
</evidence>
<dbReference type="RefSeq" id="WP_008584670.1">
    <property type="nucleotide sequence ID" value="NZ_CP007035.1"/>
</dbReference>
<dbReference type="PANTHER" id="PTHR38481:SF1">
    <property type="entry name" value="HYALURONATE LYASE"/>
    <property type="match status" value="1"/>
</dbReference>
<dbReference type="AlphaFoldDB" id="W0F003"/>
<feature type="active site" evidence="7">
    <location>
        <position position="286"/>
    </location>
</feature>
<evidence type="ECO:0000256" key="3">
    <source>
        <dbReference type="ARBA" id="ARBA00011245"/>
    </source>
</evidence>
<reference evidence="12 13" key="1">
    <citation type="submission" date="2013-12" db="EMBL/GenBank/DDBJ databases">
        <authorList>
            <consortium name="DOE Joint Genome Institute"/>
            <person name="Eisen J."/>
            <person name="Huntemann M."/>
            <person name="Han J."/>
            <person name="Chen A."/>
            <person name="Kyrpides N."/>
            <person name="Mavromatis K."/>
            <person name="Markowitz V."/>
            <person name="Palaniappan K."/>
            <person name="Ivanova N."/>
            <person name="Schaumberg A."/>
            <person name="Pati A."/>
            <person name="Liolios K."/>
            <person name="Nordberg H.P."/>
            <person name="Cantor M.N."/>
            <person name="Hua S.X."/>
            <person name="Woyke T."/>
        </authorList>
    </citation>
    <scope>NUCLEOTIDE SEQUENCE [LARGE SCALE GENOMIC DNA]</scope>
    <source>
        <strain evidence="13">DSM 19437</strain>
    </source>
</reference>